<dbReference type="PANTHER" id="PTHR36053:SF1">
    <property type="entry name" value="OS04G0680300 PROTEIN"/>
    <property type="match status" value="1"/>
</dbReference>
<evidence type="ECO:0000313" key="1">
    <source>
        <dbReference type="EMBL" id="GMJ12459.1"/>
    </source>
</evidence>
<protein>
    <submittedName>
        <fullName evidence="1">Uncharacterized protein</fullName>
    </submittedName>
</protein>
<proteinExistence type="predicted"/>
<dbReference type="OrthoDB" id="1159107at2759"/>
<dbReference type="EMBL" id="BSYR01000064">
    <property type="protein sequence ID" value="GMJ12459.1"/>
    <property type="molecule type" value="Genomic_DNA"/>
</dbReference>
<comment type="caution">
    <text evidence="1">The sequence shown here is derived from an EMBL/GenBank/DDBJ whole genome shotgun (WGS) entry which is preliminary data.</text>
</comment>
<organism evidence="1 2">
    <name type="scientific">Hibiscus trionum</name>
    <name type="common">Flower of an hour</name>
    <dbReference type="NCBI Taxonomy" id="183268"/>
    <lineage>
        <taxon>Eukaryota</taxon>
        <taxon>Viridiplantae</taxon>
        <taxon>Streptophyta</taxon>
        <taxon>Embryophyta</taxon>
        <taxon>Tracheophyta</taxon>
        <taxon>Spermatophyta</taxon>
        <taxon>Magnoliopsida</taxon>
        <taxon>eudicotyledons</taxon>
        <taxon>Gunneridae</taxon>
        <taxon>Pentapetalae</taxon>
        <taxon>rosids</taxon>
        <taxon>malvids</taxon>
        <taxon>Malvales</taxon>
        <taxon>Malvaceae</taxon>
        <taxon>Malvoideae</taxon>
        <taxon>Hibiscus</taxon>
    </lineage>
</organism>
<keyword evidence="2" id="KW-1185">Reference proteome</keyword>
<gene>
    <name evidence="1" type="ORF">HRI_004915100</name>
</gene>
<reference evidence="1" key="1">
    <citation type="submission" date="2023-05" db="EMBL/GenBank/DDBJ databases">
        <title>Genome and transcriptome analyses reveal genes involved in the formation of fine ridges on petal epidermal cells in Hibiscus trionum.</title>
        <authorList>
            <person name="Koshimizu S."/>
            <person name="Masuda S."/>
            <person name="Ishii T."/>
            <person name="Shirasu K."/>
            <person name="Hoshino A."/>
            <person name="Arita M."/>
        </authorList>
    </citation>
    <scope>NUCLEOTIDE SEQUENCE</scope>
    <source>
        <strain evidence="1">Hamamatsu line</strain>
    </source>
</reference>
<sequence length="107" mass="12111">MLLFAVDRSSGCHLSNRAVAAETKYQKSHLHLIEDATTRLTESHAKKIEGRVFCKKGCSADGETWEECISECDEICYKDHVLKDQKWSSYIDHSPGLPITLRTTIIN</sequence>
<dbReference type="AlphaFoldDB" id="A0A9W7MRR3"/>
<dbReference type="PANTHER" id="PTHR36053">
    <property type="entry name" value="OSJNBB0017I01.18 PROTEIN"/>
    <property type="match status" value="1"/>
</dbReference>
<name>A0A9W7MRR3_HIBTR</name>
<dbReference type="Proteomes" id="UP001165190">
    <property type="component" value="Unassembled WGS sequence"/>
</dbReference>
<accession>A0A9W7MRR3</accession>
<evidence type="ECO:0000313" key="2">
    <source>
        <dbReference type="Proteomes" id="UP001165190"/>
    </source>
</evidence>